<accession>Q6YWA8</accession>
<reference evidence="4" key="2">
    <citation type="journal article" date="2008" name="Nucleic Acids Res.">
        <title>The rice annotation project database (RAP-DB): 2008 update.</title>
        <authorList>
            <consortium name="The rice annotation project (RAP)"/>
        </authorList>
    </citation>
    <scope>GENOME REANNOTATION</scope>
    <source>
        <strain evidence="4">cv. Nipponbare</strain>
    </source>
</reference>
<keyword evidence="2" id="KW-0732">Signal</keyword>
<feature type="chain" id="PRO_5004283572" evidence="2">
    <location>
        <begin position="29"/>
        <end position="233"/>
    </location>
</feature>
<sequence>MAIFKKNTTALFLAALVILASLLSSCDADQDLGDGGEGRGVGKLLLVPPLLLPPLSFSSYPATRFAPIVAASTVAESTLSVEGAAVIESMHLEARSRKGGECRVTATTPSADAAAVAAASSLCRQSLCCVPPPPASSHPTTRSGRGKEGEGRVTATTSSAAPQPLISFHPTNRSGRGKGRRRCCRHSLCCSTATDLLPSHHRIRLPLPSHLKAREVWGEEGEEAREKPRRRDE</sequence>
<dbReference type="EMBL" id="AP005787">
    <property type="protein sequence ID" value="BAD17578.1"/>
    <property type="molecule type" value="Genomic_DNA"/>
</dbReference>
<gene>
    <name evidence="3" type="primary">P0501E09.26</name>
</gene>
<feature type="region of interest" description="Disordered" evidence="1">
    <location>
        <begin position="132"/>
        <end position="179"/>
    </location>
</feature>
<evidence type="ECO:0000313" key="3">
    <source>
        <dbReference type="EMBL" id="BAD17578.1"/>
    </source>
</evidence>
<name>Q6YWA8_ORYSJ</name>
<dbReference type="AlphaFoldDB" id="Q6YWA8"/>
<evidence type="ECO:0000256" key="1">
    <source>
        <dbReference type="SAM" id="MobiDB-lite"/>
    </source>
</evidence>
<reference evidence="4" key="1">
    <citation type="journal article" date="2005" name="Nature">
        <title>The map-based sequence of the rice genome.</title>
        <authorList>
            <consortium name="International rice genome sequencing project (IRGSP)"/>
            <person name="Matsumoto T."/>
            <person name="Wu J."/>
            <person name="Kanamori H."/>
            <person name="Katayose Y."/>
            <person name="Fujisawa M."/>
            <person name="Namiki N."/>
            <person name="Mizuno H."/>
            <person name="Yamamoto K."/>
            <person name="Antonio B.A."/>
            <person name="Baba T."/>
            <person name="Sakata K."/>
            <person name="Nagamura Y."/>
            <person name="Aoki H."/>
            <person name="Arikawa K."/>
            <person name="Arita K."/>
            <person name="Bito T."/>
            <person name="Chiden Y."/>
            <person name="Fujitsuka N."/>
            <person name="Fukunaka R."/>
            <person name="Hamada M."/>
            <person name="Harada C."/>
            <person name="Hayashi A."/>
            <person name="Hijishita S."/>
            <person name="Honda M."/>
            <person name="Hosokawa S."/>
            <person name="Ichikawa Y."/>
            <person name="Idonuma A."/>
            <person name="Iijima M."/>
            <person name="Ikeda M."/>
            <person name="Ikeno M."/>
            <person name="Ito K."/>
            <person name="Ito S."/>
            <person name="Ito T."/>
            <person name="Ito Y."/>
            <person name="Ito Y."/>
            <person name="Iwabuchi A."/>
            <person name="Kamiya K."/>
            <person name="Karasawa W."/>
            <person name="Kurita K."/>
            <person name="Katagiri S."/>
            <person name="Kikuta A."/>
            <person name="Kobayashi H."/>
            <person name="Kobayashi N."/>
            <person name="Machita K."/>
            <person name="Maehara T."/>
            <person name="Masukawa M."/>
            <person name="Mizubayashi T."/>
            <person name="Mukai Y."/>
            <person name="Nagasaki H."/>
            <person name="Nagata Y."/>
            <person name="Naito S."/>
            <person name="Nakashima M."/>
            <person name="Nakama Y."/>
            <person name="Nakamichi Y."/>
            <person name="Nakamura M."/>
            <person name="Meguro A."/>
            <person name="Negishi M."/>
            <person name="Ohta I."/>
            <person name="Ohta T."/>
            <person name="Okamoto M."/>
            <person name="Ono N."/>
            <person name="Saji S."/>
            <person name="Sakaguchi M."/>
            <person name="Sakai K."/>
            <person name="Shibata M."/>
            <person name="Shimokawa T."/>
            <person name="Song J."/>
            <person name="Takazaki Y."/>
            <person name="Terasawa K."/>
            <person name="Tsugane M."/>
            <person name="Tsuji K."/>
            <person name="Ueda S."/>
            <person name="Waki K."/>
            <person name="Yamagata H."/>
            <person name="Yamamoto M."/>
            <person name="Yamamoto S."/>
            <person name="Yamane H."/>
            <person name="Yoshiki S."/>
            <person name="Yoshihara R."/>
            <person name="Yukawa K."/>
            <person name="Zhong H."/>
            <person name="Yano M."/>
            <person name="Yuan Q."/>
            <person name="Ouyang S."/>
            <person name="Liu J."/>
            <person name="Jones K.M."/>
            <person name="Gansberger K."/>
            <person name="Moffat K."/>
            <person name="Hill J."/>
            <person name="Bera J."/>
            <person name="Fadrosh D."/>
            <person name="Jin S."/>
            <person name="Johri S."/>
            <person name="Kim M."/>
            <person name="Overton L."/>
            <person name="Reardon M."/>
            <person name="Tsitrin T."/>
            <person name="Vuong H."/>
            <person name="Weaver B."/>
            <person name="Ciecko A."/>
            <person name="Tallon L."/>
            <person name="Jackson J."/>
            <person name="Pai G."/>
            <person name="Aken S.V."/>
            <person name="Utterback T."/>
            <person name="Reidmuller S."/>
            <person name="Feldblyum T."/>
            <person name="Hsiao J."/>
            <person name="Zismann V."/>
            <person name="Iobst S."/>
            <person name="de Vazeille A.R."/>
            <person name="Buell C.R."/>
            <person name="Ying K."/>
            <person name="Li Y."/>
            <person name="Lu T."/>
            <person name="Huang Y."/>
            <person name="Zhao Q."/>
            <person name="Feng Q."/>
            <person name="Zhang L."/>
            <person name="Zhu J."/>
            <person name="Weng Q."/>
            <person name="Mu J."/>
            <person name="Lu Y."/>
            <person name="Fan D."/>
            <person name="Liu Y."/>
            <person name="Guan J."/>
            <person name="Zhang Y."/>
            <person name="Yu S."/>
            <person name="Liu X."/>
            <person name="Zhang Y."/>
            <person name="Hong G."/>
            <person name="Han B."/>
            <person name="Choisne N."/>
            <person name="Demange N."/>
            <person name="Orjeda G."/>
            <person name="Samain S."/>
            <person name="Cattolico L."/>
            <person name="Pelletier E."/>
            <person name="Couloux A."/>
            <person name="Segurens B."/>
            <person name="Wincker P."/>
            <person name="D'Hont A."/>
            <person name="Scarpelli C."/>
            <person name="Weissenbach J."/>
            <person name="Salanoubat M."/>
            <person name="Quetier F."/>
            <person name="Yu Y."/>
            <person name="Kim H.R."/>
            <person name="Rambo T."/>
            <person name="Currie J."/>
            <person name="Collura K."/>
            <person name="Luo M."/>
            <person name="Yang T."/>
            <person name="Ammiraju J.S.S."/>
            <person name="Engler F."/>
            <person name="Soderlund C."/>
            <person name="Wing R.A."/>
            <person name="Palmer L.E."/>
            <person name="de la Bastide M."/>
            <person name="Spiegel L."/>
            <person name="Nascimento L."/>
            <person name="Zutavern T."/>
            <person name="O'Shaughnessy A."/>
            <person name="Dike S."/>
            <person name="Dedhia N."/>
            <person name="Preston R."/>
            <person name="Balija V."/>
            <person name="McCombie W.R."/>
            <person name="Chow T."/>
            <person name="Chen H."/>
            <person name="Chung M."/>
            <person name="Chen C."/>
            <person name="Shaw J."/>
            <person name="Wu H."/>
            <person name="Hsiao K."/>
            <person name="Chao Y."/>
            <person name="Chu M."/>
            <person name="Cheng C."/>
            <person name="Hour A."/>
            <person name="Lee P."/>
            <person name="Lin S."/>
            <person name="Lin Y."/>
            <person name="Liou J."/>
            <person name="Liu S."/>
            <person name="Hsing Y."/>
            <person name="Raghuvanshi S."/>
            <person name="Mohanty A."/>
            <person name="Bharti A.K."/>
            <person name="Gaur A."/>
            <person name="Gupta V."/>
            <person name="Kumar D."/>
            <person name="Ravi V."/>
            <person name="Vij S."/>
            <person name="Kapur A."/>
            <person name="Khurana P."/>
            <person name="Khurana P."/>
            <person name="Khurana J.P."/>
            <person name="Tyagi A.K."/>
            <person name="Gaikwad K."/>
            <person name="Singh A."/>
            <person name="Dalal V."/>
            <person name="Srivastava S."/>
            <person name="Dixit A."/>
            <person name="Pal A.K."/>
            <person name="Ghazi I.A."/>
            <person name="Yadav M."/>
            <person name="Pandit A."/>
            <person name="Bhargava A."/>
            <person name="Sureshbabu K."/>
            <person name="Batra K."/>
            <person name="Sharma T.R."/>
            <person name="Mohapatra T."/>
            <person name="Singh N.K."/>
            <person name="Messing J."/>
            <person name="Nelson A.B."/>
            <person name="Fuks G."/>
            <person name="Kavchok S."/>
            <person name="Keizer G."/>
            <person name="Linton E."/>
            <person name="Llaca V."/>
            <person name="Song R."/>
            <person name="Tanyolac B."/>
            <person name="Young S."/>
            <person name="Ho-Il K."/>
            <person name="Hahn J.H."/>
            <person name="Sangsakoo G."/>
            <person name="Vanavichit A."/>
            <person name="de Mattos Luiz.A.T."/>
            <person name="Zimmer P.D."/>
            <person name="Malone G."/>
            <person name="Dellagostin O."/>
            <person name="de Oliveira A.C."/>
            <person name="Bevan M."/>
            <person name="Bancroft I."/>
            <person name="Minx P."/>
            <person name="Cordum H."/>
            <person name="Wilson R."/>
            <person name="Cheng Z."/>
            <person name="Jin W."/>
            <person name="Jiang J."/>
            <person name="Leong S.A."/>
            <person name="Iwama H."/>
            <person name="Gojobori T."/>
            <person name="Itoh T."/>
            <person name="Niimura Y."/>
            <person name="Fujii Y."/>
            <person name="Habara T."/>
            <person name="Sakai H."/>
            <person name="Sato Y."/>
            <person name="Wilson G."/>
            <person name="Kumar K."/>
            <person name="McCouch S."/>
            <person name="Juretic N."/>
            <person name="Hoen D."/>
            <person name="Wright S."/>
            <person name="Bruskiewich R."/>
            <person name="Bureau T."/>
            <person name="Miyao A."/>
            <person name="Hirochika H."/>
            <person name="Nishikawa T."/>
            <person name="Kadowaki K."/>
            <person name="Sugiura M."/>
            <person name="Burr B."/>
            <person name="Sasaki T."/>
        </authorList>
    </citation>
    <scope>NUCLEOTIDE SEQUENCE [LARGE SCALE GENOMIC DNA]</scope>
    <source>
        <strain evidence="4">cv. Nipponbare</strain>
    </source>
</reference>
<proteinExistence type="predicted"/>
<protein>
    <submittedName>
        <fullName evidence="3">Uncharacterized protein</fullName>
    </submittedName>
</protein>
<evidence type="ECO:0000313" key="4">
    <source>
        <dbReference type="Proteomes" id="UP000000763"/>
    </source>
</evidence>
<organism evidence="3 4">
    <name type="scientific">Oryza sativa subsp. japonica</name>
    <name type="common">Rice</name>
    <dbReference type="NCBI Taxonomy" id="39947"/>
    <lineage>
        <taxon>Eukaryota</taxon>
        <taxon>Viridiplantae</taxon>
        <taxon>Streptophyta</taxon>
        <taxon>Embryophyta</taxon>
        <taxon>Tracheophyta</taxon>
        <taxon>Spermatophyta</taxon>
        <taxon>Magnoliopsida</taxon>
        <taxon>Liliopsida</taxon>
        <taxon>Poales</taxon>
        <taxon>Poaceae</taxon>
        <taxon>BOP clade</taxon>
        <taxon>Oryzoideae</taxon>
        <taxon>Oryzeae</taxon>
        <taxon>Oryzinae</taxon>
        <taxon>Oryza</taxon>
        <taxon>Oryza sativa</taxon>
    </lineage>
</organism>
<evidence type="ECO:0000256" key="2">
    <source>
        <dbReference type="SAM" id="SignalP"/>
    </source>
</evidence>
<dbReference type="PROSITE" id="PS51257">
    <property type="entry name" value="PROKAR_LIPOPROTEIN"/>
    <property type="match status" value="1"/>
</dbReference>
<dbReference type="Proteomes" id="UP000000763">
    <property type="component" value="Chromosome 9"/>
</dbReference>
<feature type="signal peptide" evidence="2">
    <location>
        <begin position="1"/>
        <end position="28"/>
    </location>
</feature>